<proteinExistence type="predicted"/>
<organism evidence="1">
    <name type="scientific">marine sediment metagenome</name>
    <dbReference type="NCBI Taxonomy" id="412755"/>
    <lineage>
        <taxon>unclassified sequences</taxon>
        <taxon>metagenomes</taxon>
        <taxon>ecological metagenomes</taxon>
    </lineage>
</organism>
<comment type="caution">
    <text evidence="1">The sequence shown here is derived from an EMBL/GenBank/DDBJ whole genome shotgun (WGS) entry which is preliminary data.</text>
</comment>
<dbReference type="EMBL" id="BARU01043912">
    <property type="protein sequence ID" value="GAH86462.1"/>
    <property type="molecule type" value="Genomic_DNA"/>
</dbReference>
<reference evidence="1" key="1">
    <citation type="journal article" date="2014" name="Front. Microbiol.">
        <title>High frequency of phylogenetically diverse reductive dehalogenase-homologous genes in deep subseafloor sedimentary metagenomes.</title>
        <authorList>
            <person name="Kawai M."/>
            <person name="Futagami T."/>
            <person name="Toyoda A."/>
            <person name="Takaki Y."/>
            <person name="Nishi S."/>
            <person name="Hori S."/>
            <person name="Arai W."/>
            <person name="Tsubouchi T."/>
            <person name="Morono Y."/>
            <person name="Uchiyama I."/>
            <person name="Ito T."/>
            <person name="Fujiyama A."/>
            <person name="Inagaki F."/>
            <person name="Takami H."/>
        </authorList>
    </citation>
    <scope>NUCLEOTIDE SEQUENCE</scope>
    <source>
        <strain evidence="1">Expedition CK06-06</strain>
    </source>
</reference>
<feature type="non-terminal residue" evidence="1">
    <location>
        <position position="1"/>
    </location>
</feature>
<gene>
    <name evidence="1" type="ORF">S03H2_67148</name>
</gene>
<name>X1IXP3_9ZZZZ</name>
<sequence>NYVGPVKAGKSFCNTAGFNDSGGDNLNGPG</sequence>
<dbReference type="AlphaFoldDB" id="X1IXP3"/>
<protein>
    <submittedName>
        <fullName evidence="1">Uncharacterized protein</fullName>
    </submittedName>
</protein>
<accession>X1IXP3</accession>
<evidence type="ECO:0000313" key="1">
    <source>
        <dbReference type="EMBL" id="GAH86462.1"/>
    </source>
</evidence>